<protein>
    <submittedName>
        <fullName evidence="2">Uncharacterized protein</fullName>
    </submittedName>
</protein>
<accession>A0A0E9TDE2</accession>
<evidence type="ECO:0000256" key="1">
    <source>
        <dbReference type="SAM" id="MobiDB-lite"/>
    </source>
</evidence>
<reference evidence="2" key="1">
    <citation type="submission" date="2014-11" db="EMBL/GenBank/DDBJ databases">
        <authorList>
            <person name="Amaro Gonzalez C."/>
        </authorList>
    </citation>
    <scope>NUCLEOTIDE SEQUENCE</scope>
</reference>
<name>A0A0E9TDE2_ANGAN</name>
<feature type="region of interest" description="Disordered" evidence="1">
    <location>
        <begin position="1"/>
        <end position="20"/>
    </location>
</feature>
<dbReference type="EMBL" id="GBXM01057854">
    <property type="protein sequence ID" value="JAH50723.1"/>
    <property type="molecule type" value="Transcribed_RNA"/>
</dbReference>
<sequence>MSPSCPQKDHHSSCDFAFGN</sequence>
<organism evidence="2">
    <name type="scientific">Anguilla anguilla</name>
    <name type="common">European freshwater eel</name>
    <name type="synonym">Muraena anguilla</name>
    <dbReference type="NCBI Taxonomy" id="7936"/>
    <lineage>
        <taxon>Eukaryota</taxon>
        <taxon>Metazoa</taxon>
        <taxon>Chordata</taxon>
        <taxon>Craniata</taxon>
        <taxon>Vertebrata</taxon>
        <taxon>Euteleostomi</taxon>
        <taxon>Actinopterygii</taxon>
        <taxon>Neopterygii</taxon>
        <taxon>Teleostei</taxon>
        <taxon>Anguilliformes</taxon>
        <taxon>Anguillidae</taxon>
        <taxon>Anguilla</taxon>
    </lineage>
</organism>
<proteinExistence type="predicted"/>
<reference evidence="2" key="2">
    <citation type="journal article" date="2015" name="Fish Shellfish Immunol.">
        <title>Early steps in the European eel (Anguilla anguilla)-Vibrio vulnificus interaction in the gills: Role of the RtxA13 toxin.</title>
        <authorList>
            <person name="Callol A."/>
            <person name="Pajuelo D."/>
            <person name="Ebbesson L."/>
            <person name="Teles M."/>
            <person name="MacKenzie S."/>
            <person name="Amaro C."/>
        </authorList>
    </citation>
    <scope>NUCLEOTIDE SEQUENCE</scope>
</reference>
<dbReference type="AlphaFoldDB" id="A0A0E9TDE2"/>
<evidence type="ECO:0000313" key="2">
    <source>
        <dbReference type="EMBL" id="JAH50723.1"/>
    </source>
</evidence>